<feature type="transmembrane region" description="Helical" evidence="1">
    <location>
        <begin position="44"/>
        <end position="63"/>
    </location>
</feature>
<organism evidence="2 3">
    <name type="scientific">Pavo cristatus</name>
    <name type="common">Indian peafowl</name>
    <name type="synonym">Blue peafowl</name>
    <dbReference type="NCBI Taxonomy" id="9049"/>
    <lineage>
        <taxon>Eukaryota</taxon>
        <taxon>Metazoa</taxon>
        <taxon>Chordata</taxon>
        <taxon>Craniata</taxon>
        <taxon>Vertebrata</taxon>
        <taxon>Euteleostomi</taxon>
        <taxon>Archelosauria</taxon>
        <taxon>Archosauria</taxon>
        <taxon>Dinosauria</taxon>
        <taxon>Saurischia</taxon>
        <taxon>Theropoda</taxon>
        <taxon>Coelurosauria</taxon>
        <taxon>Aves</taxon>
        <taxon>Neognathae</taxon>
        <taxon>Galloanserae</taxon>
        <taxon>Galliformes</taxon>
        <taxon>Phasianidae</taxon>
        <taxon>Phasianinae</taxon>
        <taxon>Pavo</taxon>
    </lineage>
</organism>
<feature type="transmembrane region" description="Helical" evidence="1">
    <location>
        <begin position="17"/>
        <end position="37"/>
    </location>
</feature>
<reference evidence="2" key="2">
    <citation type="submission" date="2025-09" db="UniProtKB">
        <authorList>
            <consortium name="Ensembl"/>
        </authorList>
    </citation>
    <scope>IDENTIFICATION</scope>
</reference>
<dbReference type="Gene3D" id="3.90.70.10">
    <property type="entry name" value="Cysteine proteinases"/>
    <property type="match status" value="1"/>
</dbReference>
<evidence type="ECO:0000313" key="2">
    <source>
        <dbReference type="Ensembl" id="ENSPSTP00000020755.1"/>
    </source>
</evidence>
<dbReference type="SUPFAM" id="SSF54001">
    <property type="entry name" value="Cysteine proteinases"/>
    <property type="match status" value="1"/>
</dbReference>
<dbReference type="Proteomes" id="UP000694428">
    <property type="component" value="Unplaced"/>
</dbReference>
<accession>A0A8C9FT76</accession>
<reference evidence="2" key="1">
    <citation type="submission" date="2025-08" db="UniProtKB">
        <authorList>
            <consortium name="Ensembl"/>
        </authorList>
    </citation>
    <scope>IDENTIFICATION</scope>
</reference>
<evidence type="ECO:0000313" key="3">
    <source>
        <dbReference type="Proteomes" id="UP000694428"/>
    </source>
</evidence>
<sequence>DVSSAFGKTSDYDYYSFYSYCFSSSCTTTMILGLLGAHMGNCCYVNAILHCLCSMSLLMEYFLSREYEAVMLPFEGRLDCISLEGFCSVLGEQCPTVSKRTQRDVQEFVCMLNELQEALKKVRDCLPCFSQQDTLTWNNQLHCSCCGTKQDAAVKATTAEVQEGNFTDICSPLSNMDLSPYSYLFFCKNSEYSSCALMLSFAFPTSVCNTLSSVTDKAWVCLDLEPPLIQALKHPAV</sequence>
<proteinExistence type="predicted"/>
<dbReference type="Ensembl" id="ENSPSTT00000021772.1">
    <property type="protein sequence ID" value="ENSPSTP00000020755.1"/>
    <property type="gene ID" value="ENSPSTG00000015070.1"/>
</dbReference>
<protein>
    <submittedName>
        <fullName evidence="2">Ubiquitin specific peptidase 50</fullName>
    </submittedName>
</protein>
<evidence type="ECO:0000256" key="1">
    <source>
        <dbReference type="SAM" id="Phobius"/>
    </source>
</evidence>
<keyword evidence="1" id="KW-0472">Membrane</keyword>
<dbReference type="InterPro" id="IPR038765">
    <property type="entry name" value="Papain-like_cys_pep_sf"/>
</dbReference>
<dbReference type="AlphaFoldDB" id="A0A8C9FT76"/>
<keyword evidence="3" id="KW-1185">Reference proteome</keyword>
<name>A0A8C9FT76_PAVCR</name>
<keyword evidence="1" id="KW-1133">Transmembrane helix</keyword>
<keyword evidence="1" id="KW-0812">Transmembrane</keyword>